<dbReference type="AlphaFoldDB" id="A0A8J8PBC6"/>
<reference evidence="1" key="1">
    <citation type="submission" date="2019-02" db="EMBL/GenBank/DDBJ databases">
        <title>Halonotius sp. a new haloarchaeum isolated from saline soil.</title>
        <authorList>
            <person name="Duran-Viseras A."/>
            <person name="Sanchez-Porro C."/>
            <person name="Ventosa A."/>
        </authorList>
    </citation>
    <scope>NUCLEOTIDE SEQUENCE</scope>
    <source>
        <strain evidence="1">F15B</strain>
    </source>
</reference>
<evidence type="ECO:0000313" key="1">
    <source>
        <dbReference type="EMBL" id="TQQ83474.1"/>
    </source>
</evidence>
<organism evidence="1 2">
    <name type="scientific">Halonotius terrestris</name>
    <dbReference type="NCBI Taxonomy" id="2487750"/>
    <lineage>
        <taxon>Archaea</taxon>
        <taxon>Methanobacteriati</taxon>
        <taxon>Methanobacteriota</taxon>
        <taxon>Stenosarchaea group</taxon>
        <taxon>Halobacteria</taxon>
        <taxon>Halobacteriales</taxon>
        <taxon>Haloferacaceae</taxon>
        <taxon>Halonotius</taxon>
    </lineage>
</organism>
<dbReference type="Proteomes" id="UP000705823">
    <property type="component" value="Unassembled WGS sequence"/>
</dbReference>
<name>A0A8J8PBC6_9EURY</name>
<proteinExistence type="predicted"/>
<gene>
    <name evidence="1" type="ORF">EGH24_01380</name>
</gene>
<dbReference type="SUPFAM" id="SSF50118">
    <property type="entry name" value="Cell growth inhibitor/plasmid maintenance toxic component"/>
    <property type="match status" value="1"/>
</dbReference>
<evidence type="ECO:0000313" key="2">
    <source>
        <dbReference type="Proteomes" id="UP000705823"/>
    </source>
</evidence>
<dbReference type="EMBL" id="RKLU01000001">
    <property type="protein sequence ID" value="TQQ83474.1"/>
    <property type="molecule type" value="Genomic_DNA"/>
</dbReference>
<dbReference type="GO" id="GO:0003677">
    <property type="term" value="F:DNA binding"/>
    <property type="evidence" value="ECO:0007669"/>
    <property type="project" value="InterPro"/>
</dbReference>
<accession>A0A8J8PBC6</accession>
<evidence type="ECO:0008006" key="3">
    <source>
        <dbReference type="Google" id="ProtNLM"/>
    </source>
</evidence>
<dbReference type="RefSeq" id="WP_142978380.1">
    <property type="nucleotide sequence ID" value="NZ_RKLU01000001.1"/>
</dbReference>
<dbReference type="OrthoDB" id="315488at2157"/>
<protein>
    <recommendedName>
        <fullName evidence="3">PemK-like, MazF-like toxin of type II toxin-antitoxin system</fullName>
    </recommendedName>
</protein>
<keyword evidence="2" id="KW-1185">Reference proteome</keyword>
<sequence length="119" mass="13576">MTIPAFDELCRGHVVLAPDPFKSDHEATRPWVVINTDRHPFDGEQYVVMGLTTRTWYDDRIPLAADDYRHRSAPETSSIIPHAVASLSPSLVTDYVCRIHDEPLNRAVETLLPYLHPDR</sequence>
<dbReference type="InterPro" id="IPR003477">
    <property type="entry name" value="PemK-like"/>
</dbReference>
<dbReference type="Pfam" id="PF02452">
    <property type="entry name" value="PemK_toxin"/>
    <property type="match status" value="1"/>
</dbReference>
<comment type="caution">
    <text evidence="1">The sequence shown here is derived from an EMBL/GenBank/DDBJ whole genome shotgun (WGS) entry which is preliminary data.</text>
</comment>